<keyword evidence="9 12" id="KW-0560">Oxidoreductase</keyword>
<comment type="catalytic activity">
    <reaction evidence="10">
        <text>a 5,6-dihydrouridine in tRNA + NADP(+) = a uridine in tRNA + NADPH + H(+)</text>
        <dbReference type="Rhea" id="RHEA:23624"/>
        <dbReference type="Rhea" id="RHEA-COMP:13339"/>
        <dbReference type="Rhea" id="RHEA-COMP:13887"/>
        <dbReference type="ChEBI" id="CHEBI:15378"/>
        <dbReference type="ChEBI" id="CHEBI:57783"/>
        <dbReference type="ChEBI" id="CHEBI:58349"/>
        <dbReference type="ChEBI" id="CHEBI:65315"/>
        <dbReference type="ChEBI" id="CHEBI:74443"/>
    </reaction>
</comment>
<dbReference type="PANTHER" id="PTHR11082:SF25">
    <property type="entry name" value="DUS-LIKE FMN-BINDING DOMAIN-CONTAINING PROTEIN"/>
    <property type="match status" value="1"/>
</dbReference>
<keyword evidence="4 12" id="KW-0285">Flavoprotein</keyword>
<evidence type="ECO:0000256" key="4">
    <source>
        <dbReference type="ARBA" id="ARBA00022630"/>
    </source>
</evidence>
<feature type="domain" description="DUS-like FMN-binding" evidence="15">
    <location>
        <begin position="21"/>
        <end position="321"/>
    </location>
</feature>
<dbReference type="RefSeq" id="XP_008870121.1">
    <property type="nucleotide sequence ID" value="XM_008871899.1"/>
</dbReference>
<feature type="binding site" evidence="14">
    <location>
        <position position="82"/>
    </location>
    <ligand>
        <name>FMN</name>
        <dbReference type="ChEBI" id="CHEBI:58210"/>
    </ligand>
</feature>
<dbReference type="InterPro" id="IPR001269">
    <property type="entry name" value="DUS_fam"/>
</dbReference>
<keyword evidence="14" id="KW-0547">Nucleotide-binding</keyword>
<organism evidence="16">
    <name type="scientific">Aphanomyces invadans</name>
    <dbReference type="NCBI Taxonomy" id="157072"/>
    <lineage>
        <taxon>Eukaryota</taxon>
        <taxon>Sar</taxon>
        <taxon>Stramenopiles</taxon>
        <taxon>Oomycota</taxon>
        <taxon>Saprolegniomycetes</taxon>
        <taxon>Saprolegniales</taxon>
        <taxon>Verrucalvaceae</taxon>
        <taxon>Aphanomyces</taxon>
    </lineage>
</organism>
<evidence type="ECO:0000256" key="11">
    <source>
        <dbReference type="ARBA" id="ARBA00048802"/>
    </source>
</evidence>
<feature type="active site" description="Proton donor" evidence="13">
    <location>
        <position position="112"/>
    </location>
</feature>
<dbReference type="CDD" id="cd02801">
    <property type="entry name" value="DUS_like_FMN"/>
    <property type="match status" value="1"/>
</dbReference>
<evidence type="ECO:0000256" key="6">
    <source>
        <dbReference type="ARBA" id="ARBA00022694"/>
    </source>
</evidence>
<dbReference type="Gene3D" id="3.20.20.70">
    <property type="entry name" value="Aldolase class I"/>
    <property type="match status" value="1"/>
</dbReference>
<comment type="similarity">
    <text evidence="12">Belongs to the dus family.</text>
</comment>
<evidence type="ECO:0000256" key="12">
    <source>
        <dbReference type="PIRNR" id="PIRNR006621"/>
    </source>
</evidence>
<sequence>MKVPPPPTSFWRRLPRPFFCVAPMANVTDVSFRATITEFAKPHVMWTEFVSCEALCSSSPASRDRMMTALAYAPEERPIVAQLFGSKPHQFRESALLLRDLGFDGIDINMGCPEKNVNKQGSGAALILDPLNAKAIIRACQESGLPVSVKTRIGFHEIEYHDWIHHILDTEPEALTIHGRTRDEMSAVPAHWDAIGDILHLVKAKRQSSCVVIGNGDIESIPHAQEMVDTYGVDGVMIGRALFGNPWMFQGHSNTAMSVEAKCHGLLRHVHHFDRLLGSKANFHHVKKMFGSYLAGIPHAKVLKEALAATTSPDQVYPLVEEFVANSKEAKNYRRTRFE</sequence>
<feature type="binding site" evidence="14">
    <location>
        <begin position="239"/>
        <end position="240"/>
    </location>
    <ligand>
        <name>FMN</name>
        <dbReference type="ChEBI" id="CHEBI:58210"/>
    </ligand>
</feature>
<dbReference type="PANTHER" id="PTHR11082">
    <property type="entry name" value="TRNA-DIHYDROURIDINE SYNTHASE"/>
    <property type="match status" value="1"/>
</dbReference>
<dbReference type="GO" id="GO:0017150">
    <property type="term" value="F:tRNA dihydrouridine synthase activity"/>
    <property type="evidence" value="ECO:0007669"/>
    <property type="project" value="InterPro"/>
</dbReference>
<dbReference type="VEuPathDB" id="FungiDB:H310_06735"/>
<evidence type="ECO:0000259" key="15">
    <source>
        <dbReference type="Pfam" id="PF01207"/>
    </source>
</evidence>
<feature type="binding site" evidence="14">
    <location>
        <position position="178"/>
    </location>
    <ligand>
        <name>FMN</name>
        <dbReference type="ChEBI" id="CHEBI:58210"/>
    </ligand>
</feature>
<dbReference type="InterPro" id="IPR024036">
    <property type="entry name" value="tRNA-dHydroUridine_Synthase_C"/>
</dbReference>
<dbReference type="STRING" id="157072.A0A024U678"/>
<evidence type="ECO:0000313" key="16">
    <source>
        <dbReference type="EMBL" id="ETW01123.1"/>
    </source>
</evidence>
<reference evidence="16" key="1">
    <citation type="submission" date="2013-12" db="EMBL/GenBank/DDBJ databases">
        <title>The Genome Sequence of Aphanomyces invadans NJM9701.</title>
        <authorList>
            <consortium name="The Broad Institute Genomics Platform"/>
            <person name="Russ C."/>
            <person name="Tyler B."/>
            <person name="van West P."/>
            <person name="Dieguez-Uribeondo J."/>
            <person name="Young S.K."/>
            <person name="Zeng Q."/>
            <person name="Gargeya S."/>
            <person name="Fitzgerald M."/>
            <person name="Abouelleil A."/>
            <person name="Alvarado L."/>
            <person name="Chapman S.B."/>
            <person name="Gainer-Dewar J."/>
            <person name="Goldberg J."/>
            <person name="Griggs A."/>
            <person name="Gujja S."/>
            <person name="Hansen M."/>
            <person name="Howarth C."/>
            <person name="Imamovic A."/>
            <person name="Ireland A."/>
            <person name="Larimer J."/>
            <person name="McCowan C."/>
            <person name="Murphy C."/>
            <person name="Pearson M."/>
            <person name="Poon T.W."/>
            <person name="Priest M."/>
            <person name="Roberts A."/>
            <person name="Saif S."/>
            <person name="Shea T."/>
            <person name="Sykes S."/>
            <person name="Wortman J."/>
            <person name="Nusbaum C."/>
            <person name="Birren B."/>
        </authorList>
    </citation>
    <scope>NUCLEOTIDE SEQUENCE [LARGE SCALE GENOMIC DNA]</scope>
    <source>
        <strain evidence="16">NJM9701</strain>
    </source>
</reference>
<dbReference type="Gene3D" id="1.10.1200.80">
    <property type="entry name" value="Putative flavin oxidoreducatase, domain 2"/>
    <property type="match status" value="1"/>
</dbReference>
<keyword evidence="6 12" id="KW-0819">tRNA processing</keyword>
<dbReference type="SUPFAM" id="SSF51395">
    <property type="entry name" value="FMN-linked oxidoreductases"/>
    <property type="match status" value="1"/>
</dbReference>
<evidence type="ECO:0000256" key="2">
    <source>
        <dbReference type="ARBA" id="ARBA00002790"/>
    </source>
</evidence>
<evidence type="ECO:0000256" key="5">
    <source>
        <dbReference type="ARBA" id="ARBA00022643"/>
    </source>
</evidence>
<feature type="binding site" evidence="14">
    <location>
        <begin position="23"/>
        <end position="25"/>
    </location>
    <ligand>
        <name>FMN</name>
        <dbReference type="ChEBI" id="CHEBI:58210"/>
    </ligand>
</feature>
<dbReference type="Pfam" id="PF01207">
    <property type="entry name" value="Dus"/>
    <property type="match status" value="1"/>
</dbReference>
<evidence type="ECO:0000256" key="7">
    <source>
        <dbReference type="ARBA" id="ARBA00022857"/>
    </source>
</evidence>
<dbReference type="InterPro" id="IPR035587">
    <property type="entry name" value="DUS-like_FMN-bd"/>
</dbReference>
<evidence type="ECO:0000256" key="9">
    <source>
        <dbReference type="ARBA" id="ARBA00023002"/>
    </source>
</evidence>
<dbReference type="EMBL" id="KI913963">
    <property type="protein sequence ID" value="ETW01123.1"/>
    <property type="molecule type" value="Genomic_DNA"/>
</dbReference>
<proteinExistence type="inferred from homology"/>
<gene>
    <name evidence="16" type="ORF">H310_06735</name>
</gene>
<dbReference type="GO" id="GO:0050660">
    <property type="term" value="F:flavin adenine dinucleotide binding"/>
    <property type="evidence" value="ECO:0007669"/>
    <property type="project" value="InterPro"/>
</dbReference>
<evidence type="ECO:0000256" key="14">
    <source>
        <dbReference type="PIRSR" id="PIRSR006621-2"/>
    </source>
</evidence>
<dbReference type="PIRSF" id="PIRSF006621">
    <property type="entry name" value="Dus"/>
    <property type="match status" value="1"/>
</dbReference>
<evidence type="ECO:0000256" key="10">
    <source>
        <dbReference type="ARBA" id="ARBA00048205"/>
    </source>
</evidence>
<feature type="binding site" evidence="14">
    <location>
        <position position="150"/>
    </location>
    <ligand>
        <name>FMN</name>
        <dbReference type="ChEBI" id="CHEBI:58210"/>
    </ligand>
</feature>
<evidence type="ECO:0000256" key="13">
    <source>
        <dbReference type="PIRSR" id="PIRSR006621-1"/>
    </source>
</evidence>
<evidence type="ECO:0000256" key="3">
    <source>
        <dbReference type="ARBA" id="ARBA00022555"/>
    </source>
</evidence>
<keyword evidence="3" id="KW-0820">tRNA-binding</keyword>
<comment type="function">
    <text evidence="12">Catalyzes the synthesis of dihydrouridine, a modified base found in the D-loop of most tRNAs.</text>
</comment>
<dbReference type="EC" id="1.3.1.-" evidence="12"/>
<evidence type="ECO:0000256" key="1">
    <source>
        <dbReference type="ARBA" id="ARBA00001917"/>
    </source>
</evidence>
<protein>
    <recommendedName>
        <fullName evidence="12">tRNA-dihydrouridine synthase</fullName>
        <ecNumber evidence="12">1.3.1.-</ecNumber>
    </recommendedName>
</protein>
<dbReference type="GO" id="GO:0000049">
    <property type="term" value="F:tRNA binding"/>
    <property type="evidence" value="ECO:0007669"/>
    <property type="project" value="UniProtKB-KW"/>
</dbReference>
<evidence type="ECO:0000256" key="8">
    <source>
        <dbReference type="ARBA" id="ARBA00022884"/>
    </source>
</evidence>
<comment type="cofactor">
    <cofactor evidence="1 12 14">
        <name>FMN</name>
        <dbReference type="ChEBI" id="CHEBI:58210"/>
    </cofactor>
</comment>
<comment type="catalytic activity">
    <reaction evidence="11">
        <text>a 5,6-dihydrouridine in tRNA + NAD(+) = a uridine in tRNA + NADH + H(+)</text>
        <dbReference type="Rhea" id="RHEA:54452"/>
        <dbReference type="Rhea" id="RHEA-COMP:13339"/>
        <dbReference type="Rhea" id="RHEA-COMP:13887"/>
        <dbReference type="ChEBI" id="CHEBI:15378"/>
        <dbReference type="ChEBI" id="CHEBI:57540"/>
        <dbReference type="ChEBI" id="CHEBI:57945"/>
        <dbReference type="ChEBI" id="CHEBI:65315"/>
        <dbReference type="ChEBI" id="CHEBI:74443"/>
    </reaction>
</comment>
<keyword evidence="5 12" id="KW-0288">FMN</keyword>
<dbReference type="PROSITE" id="PS01136">
    <property type="entry name" value="UPF0034"/>
    <property type="match status" value="1"/>
</dbReference>
<dbReference type="eggNOG" id="KOG2335">
    <property type="taxonomic scope" value="Eukaryota"/>
</dbReference>
<accession>A0A024U678</accession>
<comment type="function">
    <text evidence="2">Catalyzes the synthesis of 5,6-dihydrouridine (D), a modified base found in the D-loop of most tRNAs, via the reduction of the C5-C6 double bond in target uridines.</text>
</comment>
<dbReference type="OrthoDB" id="10262250at2759"/>
<name>A0A024U678_9STRA</name>
<keyword evidence="7" id="KW-0521">NADP</keyword>
<dbReference type="AlphaFoldDB" id="A0A024U678"/>
<dbReference type="InterPro" id="IPR013785">
    <property type="entry name" value="Aldolase_TIM"/>
</dbReference>
<dbReference type="GeneID" id="20083785"/>
<keyword evidence="8" id="KW-0694">RNA-binding</keyword>
<dbReference type="InterPro" id="IPR018517">
    <property type="entry name" value="tRNA_hU_synthase_CS"/>
</dbReference>